<dbReference type="EMBL" id="SWBO01000015">
    <property type="protein sequence ID" value="TKB96654.1"/>
    <property type="molecule type" value="Genomic_DNA"/>
</dbReference>
<gene>
    <name evidence="1" type="ORF">FA045_17555</name>
</gene>
<dbReference type="SUPFAM" id="SSF55874">
    <property type="entry name" value="ATPase domain of HSP90 chaperone/DNA topoisomerase II/histidine kinase"/>
    <property type="match status" value="1"/>
</dbReference>
<name>A0A4U1BYV3_9SPHI</name>
<comment type="caution">
    <text evidence="1">The sequence shown here is derived from an EMBL/GenBank/DDBJ whole genome shotgun (WGS) entry which is preliminary data.</text>
</comment>
<dbReference type="InterPro" id="IPR036890">
    <property type="entry name" value="HATPase_C_sf"/>
</dbReference>
<dbReference type="GO" id="GO:0005524">
    <property type="term" value="F:ATP binding"/>
    <property type="evidence" value="ECO:0007669"/>
    <property type="project" value="UniProtKB-KW"/>
</dbReference>
<dbReference type="OrthoDB" id="9813438at2"/>
<dbReference type="Pfam" id="PF13589">
    <property type="entry name" value="HATPase_c_3"/>
    <property type="match status" value="1"/>
</dbReference>
<proteinExistence type="predicted"/>
<keyword evidence="2" id="KW-1185">Reference proteome</keyword>
<dbReference type="Gene3D" id="3.30.565.10">
    <property type="entry name" value="Histidine kinase-like ATPase, C-terminal domain"/>
    <property type="match status" value="1"/>
</dbReference>
<keyword evidence="1" id="KW-0547">Nucleotide-binding</keyword>
<reference evidence="1 2" key="1">
    <citation type="submission" date="2019-04" db="EMBL/GenBank/DDBJ databases">
        <title>Pedobacter sp. AR-2-6 sp. nov., isolated from Arctic soil.</title>
        <authorList>
            <person name="Dahal R.H."/>
            <person name="Kim D.-U."/>
        </authorList>
    </citation>
    <scope>NUCLEOTIDE SEQUENCE [LARGE SCALE GENOMIC DNA]</scope>
    <source>
        <strain evidence="1 2">AR-2-6</strain>
    </source>
</reference>
<keyword evidence="1" id="KW-0067">ATP-binding</keyword>
<sequence length="509" mass="58568">MQNNIDENYEDVSPNPEYLIKSIAEQGYSLETALADLMDNSISANATKIEALIKMDKEPFTLYLADNGNGMNEEVLKSSMRFPSNSPESERGIIDLGRFGLGMKTASFSQTRCFTVISRQKGTSEYIGRTWDVAHLKKEKRWELKINSQAEIGILLKDYSELSEGHLNRFENFEANTIVIWQGLYKFENYLEDDNRQKALKKEITEVTSDYLSLVFHRFMERKEYPLEIRINNNLIIPFNPFPTEQKDFRPMEYKQRHFSTDTIRMEGFILPSRSVEESKQRHSIWTTKNRGLMDMEGIYIYRADRIILFGGWNGLIKKGPRLQLARLRVDVGNSVDHLLHLNVAKSQIVIPHDLKNAFENYIEELKIEAEREYFNRGLRKFAGNKKGNVAQLFERVASNKGILLKLNAEFALTKSLKATLNDEQATLFRLITKMVNTQINEIRQAHQDTAYSGVSEKDEIEPKDLEKCIIELKKSGLSVESIREDILPGLGFSLSTLPEAIINLLNKS</sequence>
<organism evidence="1 2">
    <name type="scientific">Pedobacter cryotolerans</name>
    <dbReference type="NCBI Taxonomy" id="2571270"/>
    <lineage>
        <taxon>Bacteria</taxon>
        <taxon>Pseudomonadati</taxon>
        <taxon>Bacteroidota</taxon>
        <taxon>Sphingobacteriia</taxon>
        <taxon>Sphingobacteriales</taxon>
        <taxon>Sphingobacteriaceae</taxon>
        <taxon>Pedobacter</taxon>
    </lineage>
</organism>
<protein>
    <submittedName>
        <fullName evidence="1">ATP-binding protein</fullName>
    </submittedName>
</protein>
<accession>A0A4U1BYV3</accession>
<dbReference type="RefSeq" id="WP_136878392.1">
    <property type="nucleotide sequence ID" value="NZ_SWBO01000015.1"/>
</dbReference>
<dbReference type="Proteomes" id="UP000310477">
    <property type="component" value="Unassembled WGS sequence"/>
</dbReference>
<dbReference type="AlphaFoldDB" id="A0A4U1BYV3"/>
<evidence type="ECO:0000313" key="1">
    <source>
        <dbReference type="EMBL" id="TKB96654.1"/>
    </source>
</evidence>
<evidence type="ECO:0000313" key="2">
    <source>
        <dbReference type="Proteomes" id="UP000310477"/>
    </source>
</evidence>